<organism evidence="2 3">
    <name type="scientific">Amycolatopsis acidiphila</name>
    <dbReference type="NCBI Taxonomy" id="715473"/>
    <lineage>
        <taxon>Bacteria</taxon>
        <taxon>Bacillati</taxon>
        <taxon>Actinomycetota</taxon>
        <taxon>Actinomycetes</taxon>
        <taxon>Pseudonocardiales</taxon>
        <taxon>Pseudonocardiaceae</taxon>
        <taxon>Amycolatopsis</taxon>
    </lineage>
</organism>
<name>A0A558ALT8_9PSEU</name>
<dbReference type="RefSeq" id="WP_144633105.1">
    <property type="nucleotide sequence ID" value="NZ_BNAX01000014.1"/>
</dbReference>
<evidence type="ECO:0008006" key="4">
    <source>
        <dbReference type="Google" id="ProtNLM"/>
    </source>
</evidence>
<dbReference type="Proteomes" id="UP000318578">
    <property type="component" value="Unassembled WGS sequence"/>
</dbReference>
<comment type="caution">
    <text evidence="2">The sequence shown here is derived from an EMBL/GenBank/DDBJ whole genome shotgun (WGS) entry which is preliminary data.</text>
</comment>
<feature type="chain" id="PRO_5022065355" description="Chaplin" evidence="1">
    <location>
        <begin position="28"/>
        <end position="82"/>
    </location>
</feature>
<protein>
    <recommendedName>
        <fullName evidence="4">Chaplin</fullName>
    </recommendedName>
</protein>
<evidence type="ECO:0000313" key="3">
    <source>
        <dbReference type="Proteomes" id="UP000318578"/>
    </source>
</evidence>
<dbReference type="EMBL" id="VJZA01000003">
    <property type="protein sequence ID" value="TVT25225.1"/>
    <property type="molecule type" value="Genomic_DNA"/>
</dbReference>
<reference evidence="2 3" key="1">
    <citation type="submission" date="2019-07" db="EMBL/GenBank/DDBJ databases">
        <title>New species of Amycolatopsis and Streptomyces.</title>
        <authorList>
            <person name="Duangmal K."/>
            <person name="Teo W.F.A."/>
            <person name="Lipun K."/>
        </authorList>
    </citation>
    <scope>NUCLEOTIDE SEQUENCE [LARGE SCALE GENOMIC DNA]</scope>
    <source>
        <strain evidence="2 3">JCM 30562</strain>
    </source>
</reference>
<dbReference type="AlphaFoldDB" id="A0A558ALT8"/>
<keyword evidence="1" id="KW-0732">Signal</keyword>
<evidence type="ECO:0000313" key="2">
    <source>
        <dbReference type="EMBL" id="TVT25225.1"/>
    </source>
</evidence>
<accession>A0A558ALT8</accession>
<gene>
    <name evidence="2" type="ORF">FNH06_02815</name>
</gene>
<proteinExistence type="predicted"/>
<sequence>MLRRFGLIAMGAGVVLGGFASGGQASAQGITPVTMDGVDAMRHLDIPPALCRSNLTVPLVQVPVQQVLDNGSPDRCASGRGS</sequence>
<feature type="signal peptide" evidence="1">
    <location>
        <begin position="1"/>
        <end position="27"/>
    </location>
</feature>
<keyword evidence="3" id="KW-1185">Reference proteome</keyword>
<evidence type="ECO:0000256" key="1">
    <source>
        <dbReference type="SAM" id="SignalP"/>
    </source>
</evidence>